<evidence type="ECO:0000256" key="2">
    <source>
        <dbReference type="ARBA" id="ARBA00023315"/>
    </source>
</evidence>
<dbReference type="PANTHER" id="PTHR43877">
    <property type="entry name" value="AMINOALKYLPHOSPHONATE N-ACETYLTRANSFERASE-RELATED-RELATED"/>
    <property type="match status" value="1"/>
</dbReference>
<dbReference type="EMBL" id="CP033019">
    <property type="protein sequence ID" value="AYM76439.1"/>
    <property type="molecule type" value="Genomic_DNA"/>
</dbReference>
<evidence type="ECO:0000313" key="5">
    <source>
        <dbReference type="Proteomes" id="UP000279594"/>
    </source>
</evidence>
<proteinExistence type="predicted"/>
<sequence>MPAPDIVIRLLTPADTTAFCALRLRAILDSPSSFSASREDELARTPEEHVQRIAGGTLQRGFGAFDGDRLVGFAGLRRESLRQLSHKAVLWGVFVDVTQRGHGVARRLVNACIELAETDPAIMQVHLSVNAENNAALRLYESLGFIAYGTEPRSMRVGDLFYDEHHLALLLK</sequence>
<feature type="domain" description="N-acetyltransferase" evidence="3">
    <location>
        <begin position="6"/>
        <end position="172"/>
    </location>
</feature>
<dbReference type="Gene3D" id="3.40.630.30">
    <property type="match status" value="1"/>
</dbReference>
<dbReference type="Proteomes" id="UP000279594">
    <property type="component" value="Chromosome"/>
</dbReference>
<keyword evidence="2" id="KW-0012">Acyltransferase</keyword>
<dbReference type="AlphaFoldDB" id="A0A3G2EAE5"/>
<dbReference type="CDD" id="cd04301">
    <property type="entry name" value="NAT_SF"/>
    <property type="match status" value="1"/>
</dbReference>
<dbReference type="Pfam" id="PF00583">
    <property type="entry name" value="Acetyltransf_1"/>
    <property type="match status" value="1"/>
</dbReference>
<protein>
    <submittedName>
        <fullName evidence="4">GNAT family N-acetyltransferase</fullName>
    </submittedName>
</protein>
<dbReference type="InterPro" id="IPR000182">
    <property type="entry name" value="GNAT_dom"/>
</dbReference>
<evidence type="ECO:0000259" key="3">
    <source>
        <dbReference type="PROSITE" id="PS51186"/>
    </source>
</evidence>
<dbReference type="InterPro" id="IPR050832">
    <property type="entry name" value="Bact_Acetyltransf"/>
</dbReference>
<keyword evidence="1 4" id="KW-0808">Transferase</keyword>
<gene>
    <name evidence="4" type="ORF">D9M09_12040</name>
</gene>
<dbReference type="RefSeq" id="WP_070218729.1">
    <property type="nucleotide sequence ID" value="NZ_CP033019.1"/>
</dbReference>
<dbReference type="InterPro" id="IPR016181">
    <property type="entry name" value="Acyl_CoA_acyltransferase"/>
</dbReference>
<name>A0A3G2EAE5_9BURK</name>
<evidence type="ECO:0000256" key="1">
    <source>
        <dbReference type="ARBA" id="ARBA00022679"/>
    </source>
</evidence>
<accession>A0A3G2EAE5</accession>
<reference evidence="4 5" key="1">
    <citation type="submission" date="2018-10" db="EMBL/GenBank/DDBJ databases">
        <title>Effects of UV and annual dynamics of microbial communities in freshwater RAS systems.</title>
        <authorList>
            <person name="Bekkelund A.K."/>
            <person name="Hansen B.R."/>
            <person name="Stokken H."/>
            <person name="Eriksen B.F."/>
            <person name="Kashulin N.A."/>
        </authorList>
    </citation>
    <scope>NUCLEOTIDE SEQUENCE [LARGE SCALE GENOMIC DNA]</scope>
    <source>
        <strain evidence="4 5">BHSEK</strain>
    </source>
</reference>
<dbReference type="GO" id="GO:0016747">
    <property type="term" value="F:acyltransferase activity, transferring groups other than amino-acyl groups"/>
    <property type="evidence" value="ECO:0007669"/>
    <property type="project" value="InterPro"/>
</dbReference>
<evidence type="ECO:0000313" key="4">
    <source>
        <dbReference type="EMBL" id="AYM76439.1"/>
    </source>
</evidence>
<dbReference type="PANTHER" id="PTHR43877:SF2">
    <property type="entry name" value="AMINOALKYLPHOSPHONATE N-ACETYLTRANSFERASE-RELATED"/>
    <property type="match status" value="1"/>
</dbReference>
<dbReference type="PROSITE" id="PS51186">
    <property type="entry name" value="GNAT"/>
    <property type="match status" value="1"/>
</dbReference>
<organism evidence="4 5">
    <name type="scientific">Janthinobacterium agaricidamnosum</name>
    <dbReference type="NCBI Taxonomy" id="55508"/>
    <lineage>
        <taxon>Bacteria</taxon>
        <taxon>Pseudomonadati</taxon>
        <taxon>Pseudomonadota</taxon>
        <taxon>Betaproteobacteria</taxon>
        <taxon>Burkholderiales</taxon>
        <taxon>Oxalobacteraceae</taxon>
        <taxon>Janthinobacterium</taxon>
    </lineage>
</organism>
<keyword evidence="5" id="KW-1185">Reference proteome</keyword>
<dbReference type="SUPFAM" id="SSF55729">
    <property type="entry name" value="Acyl-CoA N-acyltransferases (Nat)"/>
    <property type="match status" value="1"/>
</dbReference>